<dbReference type="STRING" id="94130.A0A2Z6S0X4"/>
<proteinExistence type="predicted"/>
<dbReference type="PANTHER" id="PTHR46481">
    <property type="entry name" value="ZINC FINGER BED DOMAIN-CONTAINING PROTEIN 4"/>
    <property type="match status" value="1"/>
</dbReference>
<dbReference type="InterPro" id="IPR052035">
    <property type="entry name" value="ZnF_BED_domain_contain"/>
</dbReference>
<keyword evidence="9" id="KW-1185">Reference proteome</keyword>
<evidence type="ECO:0000313" key="8">
    <source>
        <dbReference type="EMBL" id="GES88286.1"/>
    </source>
</evidence>
<dbReference type="Proteomes" id="UP000615446">
    <property type="component" value="Unassembled WGS sequence"/>
</dbReference>
<dbReference type="SUPFAM" id="SSF53098">
    <property type="entry name" value="Ribonuclease H-like"/>
    <property type="match status" value="1"/>
</dbReference>
<feature type="domain" description="DUF659" evidence="6">
    <location>
        <begin position="178"/>
        <end position="324"/>
    </location>
</feature>
<name>A0A2Z6S0X4_9GLOM</name>
<evidence type="ECO:0000256" key="2">
    <source>
        <dbReference type="ARBA" id="ARBA00022723"/>
    </source>
</evidence>
<reference evidence="8" key="2">
    <citation type="submission" date="2019-10" db="EMBL/GenBank/DDBJ databases">
        <title>Conservation and host-specific expression of non-tandemly repeated heterogenous ribosome RNA gene in arbuscular mycorrhizal fungi.</title>
        <authorList>
            <person name="Maeda T."/>
            <person name="Kobayashi Y."/>
            <person name="Nakagawa T."/>
            <person name="Ezawa T."/>
            <person name="Yamaguchi K."/>
            <person name="Bino T."/>
            <person name="Nishimoto Y."/>
            <person name="Shigenobu S."/>
            <person name="Kawaguchi M."/>
        </authorList>
    </citation>
    <scope>NUCLEOTIDE SEQUENCE</scope>
    <source>
        <strain evidence="8">HR1</strain>
    </source>
</reference>
<dbReference type="Pfam" id="PF04937">
    <property type="entry name" value="DUF659"/>
    <property type="match status" value="1"/>
</dbReference>
<sequence>MSFNYKPFVEILPEKADAWRNYCICIACKDANGRDNALLKKFPYKTERIQTHLKKCQHFKNKYFEIYVELFEVETISGENNDINNPNKRLRRESTGSVFSTISRSNSSTNSTKITISPLDSFVARPLATRSLSKNEETMFERLLIQATVSAGFSLQWVENKEIQELFYFLNPALKLPGRKALGGRILDDESKILENEMTQKLKDDPVRITLSFDGWTNILNQNILDSIFITSEGKVIIWKAIDISGDFERWKEVVKKTEAMFEEIDKMGVKLIAVVTDSASSYAAARRRLRFKYVHITFLPCFAHQMNLCVGEIFKESDRFKQASIKAIKIALYFKSPNNKYFIGHLRTLQKESYGKYIQIAIGNDTRWNSHYECFCTLIKSKGALRTLGSKFEPPEQSTSRQPNDPLYLPANIFHFA</sequence>
<gene>
    <name evidence="8" type="ORF">RCL2_001524500</name>
    <name evidence="7" type="ORF">RclHR1_03110028</name>
</gene>
<dbReference type="GO" id="GO:0008270">
    <property type="term" value="F:zinc ion binding"/>
    <property type="evidence" value="ECO:0007669"/>
    <property type="project" value="UniProtKB-KW"/>
</dbReference>
<comment type="subcellular location">
    <subcellularLocation>
        <location evidence="1">Nucleus</location>
    </subcellularLocation>
</comment>
<accession>A0A2Z6S0X4</accession>
<evidence type="ECO:0000256" key="3">
    <source>
        <dbReference type="ARBA" id="ARBA00022771"/>
    </source>
</evidence>
<dbReference type="EMBL" id="BEXD01002347">
    <property type="protein sequence ID" value="GBB97996.1"/>
    <property type="molecule type" value="Genomic_DNA"/>
</dbReference>
<dbReference type="OrthoDB" id="2445699at2759"/>
<keyword evidence="2" id="KW-0479">Metal-binding</keyword>
<evidence type="ECO:0000313" key="9">
    <source>
        <dbReference type="Proteomes" id="UP000247702"/>
    </source>
</evidence>
<protein>
    <submittedName>
        <fullName evidence="8">DUF659 and ribonuclease H-like domain containing protein</fullName>
    </submittedName>
</protein>
<dbReference type="AlphaFoldDB" id="A0A2Z6S0X4"/>
<dbReference type="EMBL" id="BLAL01000178">
    <property type="protein sequence ID" value="GES88286.1"/>
    <property type="molecule type" value="Genomic_DNA"/>
</dbReference>
<dbReference type="InterPro" id="IPR007021">
    <property type="entry name" value="DUF659"/>
</dbReference>
<dbReference type="Proteomes" id="UP000247702">
    <property type="component" value="Unassembled WGS sequence"/>
</dbReference>
<evidence type="ECO:0000259" key="6">
    <source>
        <dbReference type="Pfam" id="PF04937"/>
    </source>
</evidence>
<keyword evidence="3" id="KW-0863">Zinc-finger</keyword>
<dbReference type="GO" id="GO:0005634">
    <property type="term" value="C:nucleus"/>
    <property type="evidence" value="ECO:0007669"/>
    <property type="project" value="UniProtKB-SubCell"/>
</dbReference>
<dbReference type="PANTHER" id="PTHR46481:SF10">
    <property type="entry name" value="ZINC FINGER BED DOMAIN-CONTAINING PROTEIN 39"/>
    <property type="match status" value="1"/>
</dbReference>
<evidence type="ECO:0000256" key="1">
    <source>
        <dbReference type="ARBA" id="ARBA00004123"/>
    </source>
</evidence>
<keyword evidence="5" id="KW-0539">Nucleus</keyword>
<evidence type="ECO:0000256" key="4">
    <source>
        <dbReference type="ARBA" id="ARBA00022833"/>
    </source>
</evidence>
<comment type="caution">
    <text evidence="7">The sequence shown here is derived from an EMBL/GenBank/DDBJ whole genome shotgun (WGS) entry which is preliminary data.</text>
</comment>
<dbReference type="InterPro" id="IPR012337">
    <property type="entry name" value="RNaseH-like_sf"/>
</dbReference>
<organism evidence="7 9">
    <name type="scientific">Rhizophagus clarus</name>
    <dbReference type="NCBI Taxonomy" id="94130"/>
    <lineage>
        <taxon>Eukaryota</taxon>
        <taxon>Fungi</taxon>
        <taxon>Fungi incertae sedis</taxon>
        <taxon>Mucoromycota</taxon>
        <taxon>Glomeromycotina</taxon>
        <taxon>Glomeromycetes</taxon>
        <taxon>Glomerales</taxon>
        <taxon>Glomeraceae</taxon>
        <taxon>Rhizophagus</taxon>
    </lineage>
</organism>
<keyword evidence="4" id="KW-0862">Zinc</keyword>
<evidence type="ECO:0000256" key="5">
    <source>
        <dbReference type="ARBA" id="ARBA00023242"/>
    </source>
</evidence>
<evidence type="ECO:0000313" key="7">
    <source>
        <dbReference type="EMBL" id="GBB97996.1"/>
    </source>
</evidence>
<reference evidence="7 9" key="1">
    <citation type="submission" date="2017-11" db="EMBL/GenBank/DDBJ databases">
        <title>The genome of Rhizophagus clarus HR1 reveals common genetic basis of auxotrophy among arbuscular mycorrhizal fungi.</title>
        <authorList>
            <person name="Kobayashi Y."/>
        </authorList>
    </citation>
    <scope>NUCLEOTIDE SEQUENCE [LARGE SCALE GENOMIC DNA]</scope>
    <source>
        <strain evidence="7 9">HR1</strain>
    </source>
</reference>